<comment type="caution">
    <text evidence="1">The sequence shown here is derived from an EMBL/GenBank/DDBJ whole genome shotgun (WGS) entry which is preliminary data.</text>
</comment>
<accession>A0ABT2KDY1</accession>
<keyword evidence="2" id="KW-1185">Reference proteome</keyword>
<proteinExistence type="predicted"/>
<dbReference type="InterPro" id="IPR012441">
    <property type="entry name" value="DUF1643"/>
</dbReference>
<evidence type="ECO:0000313" key="2">
    <source>
        <dbReference type="Proteomes" id="UP001320702"/>
    </source>
</evidence>
<dbReference type="Pfam" id="PF07799">
    <property type="entry name" value="DUF1643"/>
    <property type="match status" value="1"/>
</dbReference>
<protein>
    <submittedName>
        <fullName evidence="1">DUF1643 domain-containing protein</fullName>
    </submittedName>
</protein>
<dbReference type="RefSeq" id="WP_260278080.1">
    <property type="nucleotide sequence ID" value="NZ_JANAVZ010000009.1"/>
</dbReference>
<name>A0ABT2KDY1_9RHOB</name>
<reference evidence="1 2" key="1">
    <citation type="submission" date="2022-04" db="EMBL/GenBank/DDBJ databases">
        <title>Paracoccus sp. YLB-12 draft genome sequence.</title>
        <authorList>
            <person name="Yu L."/>
        </authorList>
    </citation>
    <scope>NUCLEOTIDE SEQUENCE [LARGE SCALE GENOMIC DNA]</scope>
    <source>
        <strain evidence="1 2">YLB-12</strain>
    </source>
</reference>
<organism evidence="1 2">
    <name type="scientific">Paracoccus maritimus</name>
    <dbReference type="NCBI Taxonomy" id="2933292"/>
    <lineage>
        <taxon>Bacteria</taxon>
        <taxon>Pseudomonadati</taxon>
        <taxon>Pseudomonadota</taxon>
        <taxon>Alphaproteobacteria</taxon>
        <taxon>Rhodobacterales</taxon>
        <taxon>Paracoccaceae</taxon>
        <taxon>Paracoccus</taxon>
    </lineage>
</organism>
<sequence length="167" mass="18877">MKTRTHQNEAVRSSAVYSRCEAYRYSLTRRWGDGGRVVFVMLNPSTADERRNDPTVERCQRRAQQMGFGAMQVVNIFAYRATDPRVLRSVDDPVGAGNDRVLKIAAKRAQLVLCAWGAHGVLRGRGAEVEALLRECAARLWHLGLTRTGMPRHPLYTSYAVRPSEWC</sequence>
<dbReference type="EMBL" id="JANAVZ010000009">
    <property type="protein sequence ID" value="MCT4334154.1"/>
    <property type="molecule type" value="Genomic_DNA"/>
</dbReference>
<dbReference type="Proteomes" id="UP001320702">
    <property type="component" value="Unassembled WGS sequence"/>
</dbReference>
<evidence type="ECO:0000313" key="1">
    <source>
        <dbReference type="EMBL" id="MCT4334154.1"/>
    </source>
</evidence>
<gene>
    <name evidence="1" type="ORF">MU516_14910</name>
</gene>